<gene>
    <name evidence="2" type="ORF">HAX54_040102</name>
</gene>
<proteinExistence type="predicted"/>
<name>A0ABS8SJK8_DATST</name>
<evidence type="ECO:0000313" key="2">
    <source>
        <dbReference type="EMBL" id="MCD7459102.1"/>
    </source>
</evidence>
<dbReference type="EMBL" id="JACEIK010000562">
    <property type="protein sequence ID" value="MCD7459102.1"/>
    <property type="molecule type" value="Genomic_DNA"/>
</dbReference>
<dbReference type="Proteomes" id="UP000823775">
    <property type="component" value="Unassembled WGS sequence"/>
</dbReference>
<organism evidence="2 3">
    <name type="scientific">Datura stramonium</name>
    <name type="common">Jimsonweed</name>
    <name type="synonym">Common thornapple</name>
    <dbReference type="NCBI Taxonomy" id="4076"/>
    <lineage>
        <taxon>Eukaryota</taxon>
        <taxon>Viridiplantae</taxon>
        <taxon>Streptophyta</taxon>
        <taxon>Embryophyta</taxon>
        <taxon>Tracheophyta</taxon>
        <taxon>Spermatophyta</taxon>
        <taxon>Magnoliopsida</taxon>
        <taxon>eudicotyledons</taxon>
        <taxon>Gunneridae</taxon>
        <taxon>Pentapetalae</taxon>
        <taxon>asterids</taxon>
        <taxon>lamiids</taxon>
        <taxon>Solanales</taxon>
        <taxon>Solanaceae</taxon>
        <taxon>Solanoideae</taxon>
        <taxon>Datureae</taxon>
        <taxon>Datura</taxon>
    </lineage>
</organism>
<protein>
    <submittedName>
        <fullName evidence="2">Uncharacterized protein</fullName>
    </submittedName>
</protein>
<accession>A0ABS8SJK8</accession>
<sequence>MAPKPSKGKGVASSSHGSKRSKRASEEDHEDVSHPSQPLRCYGLIGSRSKKLQLGLATNNMDIIYHSRMLT</sequence>
<feature type="region of interest" description="Disordered" evidence="1">
    <location>
        <begin position="1"/>
        <end position="40"/>
    </location>
</feature>
<reference evidence="2 3" key="1">
    <citation type="journal article" date="2021" name="BMC Genomics">
        <title>Datura genome reveals duplications of psychoactive alkaloid biosynthetic genes and high mutation rate following tissue culture.</title>
        <authorList>
            <person name="Rajewski A."/>
            <person name="Carter-House D."/>
            <person name="Stajich J."/>
            <person name="Litt A."/>
        </authorList>
    </citation>
    <scope>NUCLEOTIDE SEQUENCE [LARGE SCALE GENOMIC DNA]</scope>
    <source>
        <strain evidence="2">AR-01</strain>
    </source>
</reference>
<evidence type="ECO:0000313" key="3">
    <source>
        <dbReference type="Proteomes" id="UP000823775"/>
    </source>
</evidence>
<evidence type="ECO:0000256" key="1">
    <source>
        <dbReference type="SAM" id="MobiDB-lite"/>
    </source>
</evidence>
<keyword evidence="3" id="KW-1185">Reference proteome</keyword>
<comment type="caution">
    <text evidence="2">The sequence shown here is derived from an EMBL/GenBank/DDBJ whole genome shotgun (WGS) entry which is preliminary data.</text>
</comment>